<dbReference type="InParanoid" id="J0LE07"/>
<proteinExistence type="predicted"/>
<sequence length="476" mass="52601">MSVTHVCHSWRTLALSIPSVWSRVEFFSDVHASYCTCDACEARDDESYYRTASRTTRPAPTNLRAIPDVLSRGLQTPITLDVTSLDSQADGEMIMITFGKLLVTHKSRLTTIRISLAQELGLCDFFETFDSLPALRSLKLTYTGDEDEVSGPVSVLNEHISMPCLSRLELGPFIKFPRRDHLHLPALTHLTASFSSAPELREILDACPTLQHLEVIPFANATNLDVSTEALQEVAPLVKRLREIRLLNIRRDTLAPSLDIFAHPVVADLQINCAEMDADLLSRALEILAHVSAPVQFGFSTSGNLLVLTTANDAGHRRVLGMTIGSVDKILQRIWAVVPPPSLWFFCTTWTLWLRVCGDIGRATQLQHIVIVLPHGNAQPLPAPDVPGAHFPKLMTLALHSAPHPTDKARVPLSWIRGVVRSLALGKPLERLYLVNVQFTLDKDDALSDDERFDLSFAQSIKDMTGMPGFGGFLGP</sequence>
<evidence type="ECO:0000313" key="2">
    <source>
        <dbReference type="Proteomes" id="UP000006514"/>
    </source>
</evidence>
<organism evidence="1 2">
    <name type="scientific">Auricularia subglabra (strain TFB-10046 / SS5)</name>
    <name type="common">White-rot fungus</name>
    <name type="synonym">Auricularia delicata (strain TFB10046)</name>
    <dbReference type="NCBI Taxonomy" id="717982"/>
    <lineage>
        <taxon>Eukaryota</taxon>
        <taxon>Fungi</taxon>
        <taxon>Dikarya</taxon>
        <taxon>Basidiomycota</taxon>
        <taxon>Agaricomycotina</taxon>
        <taxon>Agaricomycetes</taxon>
        <taxon>Auriculariales</taxon>
        <taxon>Auriculariaceae</taxon>
        <taxon>Auricularia</taxon>
    </lineage>
</organism>
<gene>
    <name evidence="1" type="ORF">AURDEDRAFT_188859</name>
</gene>
<dbReference type="EMBL" id="JH687909">
    <property type="protein sequence ID" value="EJD35024.1"/>
    <property type="molecule type" value="Genomic_DNA"/>
</dbReference>
<keyword evidence="2" id="KW-1185">Reference proteome</keyword>
<evidence type="ECO:0000313" key="1">
    <source>
        <dbReference type="EMBL" id="EJD35024.1"/>
    </source>
</evidence>
<dbReference type="AlphaFoldDB" id="J0LE07"/>
<reference evidence="2" key="1">
    <citation type="journal article" date="2012" name="Science">
        <title>The Paleozoic origin of enzymatic lignin decomposition reconstructed from 31 fungal genomes.</title>
        <authorList>
            <person name="Floudas D."/>
            <person name="Binder M."/>
            <person name="Riley R."/>
            <person name="Barry K."/>
            <person name="Blanchette R.A."/>
            <person name="Henrissat B."/>
            <person name="Martinez A.T."/>
            <person name="Otillar R."/>
            <person name="Spatafora J.W."/>
            <person name="Yadav J.S."/>
            <person name="Aerts A."/>
            <person name="Benoit I."/>
            <person name="Boyd A."/>
            <person name="Carlson A."/>
            <person name="Copeland A."/>
            <person name="Coutinho P.M."/>
            <person name="de Vries R.P."/>
            <person name="Ferreira P."/>
            <person name="Findley K."/>
            <person name="Foster B."/>
            <person name="Gaskell J."/>
            <person name="Glotzer D."/>
            <person name="Gorecki P."/>
            <person name="Heitman J."/>
            <person name="Hesse C."/>
            <person name="Hori C."/>
            <person name="Igarashi K."/>
            <person name="Jurgens J.A."/>
            <person name="Kallen N."/>
            <person name="Kersten P."/>
            <person name="Kohler A."/>
            <person name="Kuees U."/>
            <person name="Kumar T.K.A."/>
            <person name="Kuo A."/>
            <person name="LaButti K."/>
            <person name="Larrondo L.F."/>
            <person name="Lindquist E."/>
            <person name="Ling A."/>
            <person name="Lombard V."/>
            <person name="Lucas S."/>
            <person name="Lundell T."/>
            <person name="Martin R."/>
            <person name="McLaughlin D.J."/>
            <person name="Morgenstern I."/>
            <person name="Morin E."/>
            <person name="Murat C."/>
            <person name="Nagy L.G."/>
            <person name="Nolan M."/>
            <person name="Ohm R.A."/>
            <person name="Patyshakuliyeva A."/>
            <person name="Rokas A."/>
            <person name="Ruiz-Duenas F.J."/>
            <person name="Sabat G."/>
            <person name="Salamov A."/>
            <person name="Samejima M."/>
            <person name="Schmutz J."/>
            <person name="Slot J.C."/>
            <person name="St John F."/>
            <person name="Stenlid J."/>
            <person name="Sun H."/>
            <person name="Sun S."/>
            <person name="Syed K."/>
            <person name="Tsang A."/>
            <person name="Wiebenga A."/>
            <person name="Young D."/>
            <person name="Pisabarro A."/>
            <person name="Eastwood D.C."/>
            <person name="Martin F."/>
            <person name="Cullen D."/>
            <person name="Grigoriev I.V."/>
            <person name="Hibbett D.S."/>
        </authorList>
    </citation>
    <scope>NUCLEOTIDE SEQUENCE [LARGE SCALE GENOMIC DNA]</scope>
    <source>
        <strain evidence="2">TFB10046</strain>
    </source>
</reference>
<dbReference type="Gene3D" id="3.80.10.10">
    <property type="entry name" value="Ribonuclease Inhibitor"/>
    <property type="match status" value="1"/>
</dbReference>
<name>J0LE07_AURST</name>
<dbReference type="KEGG" id="adl:AURDEDRAFT_188859"/>
<dbReference type="SUPFAM" id="SSF52047">
    <property type="entry name" value="RNI-like"/>
    <property type="match status" value="1"/>
</dbReference>
<accession>J0LE07</accession>
<dbReference type="InterPro" id="IPR032675">
    <property type="entry name" value="LRR_dom_sf"/>
</dbReference>
<protein>
    <recommendedName>
        <fullName evidence="3">F-box domain-containing protein</fullName>
    </recommendedName>
</protein>
<dbReference type="Proteomes" id="UP000006514">
    <property type="component" value="Unassembled WGS sequence"/>
</dbReference>
<dbReference type="OrthoDB" id="3172239at2759"/>
<evidence type="ECO:0008006" key="3">
    <source>
        <dbReference type="Google" id="ProtNLM"/>
    </source>
</evidence>